<dbReference type="InterPro" id="IPR057326">
    <property type="entry name" value="KR_dom"/>
</dbReference>
<dbReference type="PRINTS" id="PR00081">
    <property type="entry name" value="GDHRDH"/>
</dbReference>
<reference evidence="6" key="1">
    <citation type="journal article" date="2019" name="Int. J. Syst. Evol. Microbiol.">
        <title>The Global Catalogue of Microorganisms (GCM) 10K type strain sequencing project: providing services to taxonomists for standard genome sequencing and annotation.</title>
        <authorList>
            <consortium name="The Broad Institute Genomics Platform"/>
            <consortium name="The Broad Institute Genome Sequencing Center for Infectious Disease"/>
            <person name="Wu L."/>
            <person name="Ma J."/>
        </authorList>
    </citation>
    <scope>NUCLEOTIDE SEQUENCE [LARGE SCALE GENOMIC DNA]</scope>
    <source>
        <strain evidence="6">JCM 12140</strain>
    </source>
</reference>
<evidence type="ECO:0000256" key="3">
    <source>
        <dbReference type="RuleBase" id="RU000363"/>
    </source>
</evidence>
<name>A0ABP4KBZ5_9MICO</name>
<dbReference type="RefSeq" id="WP_204606817.1">
    <property type="nucleotide sequence ID" value="NZ_BAAAJX010000019.1"/>
</dbReference>
<dbReference type="PANTHER" id="PTHR43115">
    <property type="entry name" value="DEHYDROGENASE/REDUCTASE SDR FAMILY MEMBER 11"/>
    <property type="match status" value="1"/>
</dbReference>
<dbReference type="Gene3D" id="2.40.128.290">
    <property type="entry name" value="Uncharacterised protein Atu4866, PF11512"/>
    <property type="match status" value="1"/>
</dbReference>
<accession>A0ABP4KBZ5</accession>
<comment type="caution">
    <text evidence="5">The sequence shown here is derived from an EMBL/GenBank/DDBJ whole genome shotgun (WGS) entry which is preliminary data.</text>
</comment>
<evidence type="ECO:0000259" key="4">
    <source>
        <dbReference type="SMART" id="SM00822"/>
    </source>
</evidence>
<dbReference type="PANTHER" id="PTHR43115:SF4">
    <property type="entry name" value="DEHYDROGENASE_REDUCTASE SDR FAMILY MEMBER 11"/>
    <property type="match status" value="1"/>
</dbReference>
<dbReference type="EMBL" id="BAAAJX010000019">
    <property type="protein sequence ID" value="GAA1494909.1"/>
    <property type="molecule type" value="Genomic_DNA"/>
</dbReference>
<dbReference type="Pfam" id="PF11512">
    <property type="entry name" value="Atu4866"/>
    <property type="match status" value="1"/>
</dbReference>
<organism evidence="5 6">
    <name type="scientific">Curtobacterium herbarum</name>
    <dbReference type="NCBI Taxonomy" id="150122"/>
    <lineage>
        <taxon>Bacteria</taxon>
        <taxon>Bacillati</taxon>
        <taxon>Actinomycetota</taxon>
        <taxon>Actinomycetes</taxon>
        <taxon>Micrococcales</taxon>
        <taxon>Microbacteriaceae</taxon>
        <taxon>Curtobacterium</taxon>
    </lineage>
</organism>
<dbReference type="Gene3D" id="3.40.50.720">
    <property type="entry name" value="NAD(P)-binding Rossmann-like Domain"/>
    <property type="match status" value="1"/>
</dbReference>
<dbReference type="SMART" id="SM00822">
    <property type="entry name" value="PKS_KR"/>
    <property type="match status" value="1"/>
</dbReference>
<protein>
    <recommendedName>
        <fullName evidence="4">Ketoreductase domain-containing protein</fullName>
    </recommendedName>
</protein>
<dbReference type="InterPro" id="IPR036291">
    <property type="entry name" value="NAD(P)-bd_dom_sf"/>
</dbReference>
<dbReference type="InterPro" id="IPR020955">
    <property type="entry name" value="Uncharacterised_Atu4866"/>
</dbReference>
<dbReference type="InterPro" id="IPR038646">
    <property type="entry name" value="Atu4866-like_sf"/>
</dbReference>
<dbReference type="Proteomes" id="UP001501742">
    <property type="component" value="Unassembled WGS sequence"/>
</dbReference>
<dbReference type="PROSITE" id="PS00061">
    <property type="entry name" value="ADH_SHORT"/>
    <property type="match status" value="1"/>
</dbReference>
<dbReference type="InterPro" id="IPR002347">
    <property type="entry name" value="SDR_fam"/>
</dbReference>
<evidence type="ECO:0000313" key="5">
    <source>
        <dbReference type="EMBL" id="GAA1494909.1"/>
    </source>
</evidence>
<proteinExistence type="inferred from homology"/>
<evidence type="ECO:0000256" key="2">
    <source>
        <dbReference type="ARBA" id="ARBA00023002"/>
    </source>
</evidence>
<evidence type="ECO:0000256" key="1">
    <source>
        <dbReference type="ARBA" id="ARBA00006484"/>
    </source>
</evidence>
<comment type="similarity">
    <text evidence="1 3">Belongs to the short-chain dehydrogenases/reductases (SDR) family.</text>
</comment>
<evidence type="ECO:0000313" key="6">
    <source>
        <dbReference type="Proteomes" id="UP001501742"/>
    </source>
</evidence>
<gene>
    <name evidence="5" type="ORF">GCM10009627_32550</name>
</gene>
<keyword evidence="2" id="KW-0560">Oxidoreductase</keyword>
<feature type="domain" description="Ketoreductase" evidence="4">
    <location>
        <begin position="85"/>
        <end position="267"/>
    </location>
</feature>
<dbReference type="Pfam" id="PF00106">
    <property type="entry name" value="adh_short"/>
    <property type="match status" value="1"/>
</dbReference>
<dbReference type="InterPro" id="IPR020904">
    <property type="entry name" value="Sc_DH/Rdtase_CS"/>
</dbReference>
<dbReference type="SUPFAM" id="SSF51735">
    <property type="entry name" value="NAD(P)-binding Rossmann-fold domains"/>
    <property type="match status" value="1"/>
</dbReference>
<keyword evidence="6" id="KW-1185">Reference proteome</keyword>
<dbReference type="PRINTS" id="PR00080">
    <property type="entry name" value="SDRFAMILY"/>
</dbReference>
<sequence length="322" mass="33946">MNEDTTTTTHPYVGLWVTPDGRIRHELRADGRYVEARGDREAAYVGRYEVSGDHVEYVDDTGFTADGGFRDDVLHHAGMVLHRRKVVLVTGASSGIGRATALRLAAAGHPVVLGARRTDRLDTLVAEIEVAGGQALAVPLDVTDAASARQFAEAALARFGRIDVLVANAGVMPLSPLAAGLVEEWDRMIDVNVRGLLHSIAATLPTMLAQGTGHVVTIASVGAFEVSPTAAVYCGTKYAARAITEGLRQESPRSVRVTTVSPGVTDSELASTITDASAAAAMVAYRADSVPADAIARAVAYAVDERPDVDVNEVVVRPVGQR</sequence>